<keyword evidence="9" id="KW-0282">Flagellum</keyword>
<keyword evidence="5 7" id="KW-0574">Periplasm</keyword>
<dbReference type="Gene3D" id="3.90.1210.10">
    <property type="entry name" value="Antifreeze-like/N-acetylneuraminic acid synthase C-terminal domain"/>
    <property type="match status" value="1"/>
</dbReference>
<dbReference type="PANTHER" id="PTHR36307:SF1">
    <property type="entry name" value="FLAGELLA BASAL BODY P-RING FORMATION PROTEIN FLGA"/>
    <property type="match status" value="1"/>
</dbReference>
<keyword evidence="10" id="KW-1185">Reference proteome</keyword>
<sequence length="248" mass="27074">MVYLFLWRKIGTCVSCFLIATSCLLPQLSLAQDSMTTVEQIDSEFTQLLTKELEQWRQQAALSQLDVKAEIKVPSGAKRLALCPVAVSIDAGSGIPLGNVQRKVSCGALGWSLFVRAKVSVSVKIPVANRVLKRGEHILAADIDWKVIKLGASDRDLVTALDEIVGRQVVRKVRRYQPIRAVQLSSPQWVNIGDRVIIEARSNGFYANMSGEALEGGGEGKGIRVRNLSSGKVIIAYPIAKGRVATQF</sequence>
<keyword evidence="9" id="KW-0966">Cell projection</keyword>
<evidence type="ECO:0000256" key="7">
    <source>
        <dbReference type="RuleBase" id="RU362063"/>
    </source>
</evidence>
<evidence type="ECO:0000256" key="4">
    <source>
        <dbReference type="ARBA" id="ARBA00022729"/>
    </source>
</evidence>
<accession>A0ABS1T344</accession>
<gene>
    <name evidence="9" type="primary">flgA</name>
    <name evidence="9" type="ORF">JMA39_19195</name>
</gene>
<dbReference type="InterPro" id="IPR017585">
    <property type="entry name" value="SAF_FlgA"/>
</dbReference>
<protein>
    <recommendedName>
        <fullName evidence="3 7">Flagella basal body P-ring formation protein FlgA</fullName>
    </recommendedName>
</protein>
<dbReference type="RefSeq" id="WP_202723497.1">
    <property type="nucleotide sequence ID" value="NZ_BPEX01000040.1"/>
</dbReference>
<evidence type="ECO:0000256" key="1">
    <source>
        <dbReference type="ARBA" id="ARBA00004418"/>
    </source>
</evidence>
<comment type="function">
    <text evidence="6 7">Involved in the assembly process of the P-ring formation. It may associate with FlgF on the rod constituting a structure essential for the P-ring assembly or may act as a modulator protein for the P-ring assembly.</text>
</comment>
<dbReference type="EMBL" id="JAESVD010000014">
    <property type="protein sequence ID" value="MBL4915225.1"/>
    <property type="molecule type" value="Genomic_DNA"/>
</dbReference>
<comment type="subcellular location">
    <subcellularLocation>
        <location evidence="1 7">Periplasm</location>
    </subcellularLocation>
</comment>
<evidence type="ECO:0000256" key="3">
    <source>
        <dbReference type="ARBA" id="ARBA00014754"/>
    </source>
</evidence>
<dbReference type="CDD" id="cd11614">
    <property type="entry name" value="SAF_CpaB_FlgA_like"/>
    <property type="match status" value="1"/>
</dbReference>
<evidence type="ECO:0000313" key="9">
    <source>
        <dbReference type="EMBL" id="MBL4915225.1"/>
    </source>
</evidence>
<dbReference type="Pfam" id="PF13144">
    <property type="entry name" value="ChapFlgA"/>
    <property type="match status" value="1"/>
</dbReference>
<feature type="domain" description="SAF" evidence="8">
    <location>
        <begin position="123"/>
        <end position="185"/>
    </location>
</feature>
<feature type="chain" id="PRO_5044975002" description="Flagella basal body P-ring formation protein FlgA" evidence="7">
    <location>
        <begin position="32"/>
        <end position="248"/>
    </location>
</feature>
<proteinExistence type="inferred from homology"/>
<comment type="similarity">
    <text evidence="2 7">Belongs to the FlgA family.</text>
</comment>
<reference evidence="9 10" key="1">
    <citation type="submission" date="2021-01" db="EMBL/GenBank/DDBJ databases">
        <title>Genome sequence of Shewanella schlegeliana JCM 11561.</title>
        <authorList>
            <person name="Zhang H."/>
            <person name="Li C."/>
        </authorList>
    </citation>
    <scope>NUCLEOTIDE SEQUENCE [LARGE SCALE GENOMIC DNA]</scope>
    <source>
        <strain evidence="9 10">JCM 11561</strain>
    </source>
</reference>
<evidence type="ECO:0000313" key="10">
    <source>
        <dbReference type="Proteomes" id="UP000604898"/>
    </source>
</evidence>
<dbReference type="NCBIfam" id="TIGR03170">
    <property type="entry name" value="flgA_cterm"/>
    <property type="match status" value="1"/>
</dbReference>
<keyword evidence="4 7" id="KW-0732">Signal</keyword>
<evidence type="ECO:0000256" key="2">
    <source>
        <dbReference type="ARBA" id="ARBA00010474"/>
    </source>
</evidence>
<evidence type="ECO:0000259" key="8">
    <source>
        <dbReference type="SMART" id="SM00858"/>
    </source>
</evidence>
<dbReference type="PANTHER" id="PTHR36307">
    <property type="entry name" value="FLAGELLA BASAL BODY P-RING FORMATION PROTEIN FLGA"/>
    <property type="match status" value="1"/>
</dbReference>
<organism evidence="9 10">
    <name type="scientific">Shewanella schlegeliana</name>
    <dbReference type="NCBI Taxonomy" id="190308"/>
    <lineage>
        <taxon>Bacteria</taxon>
        <taxon>Pseudomonadati</taxon>
        <taxon>Pseudomonadota</taxon>
        <taxon>Gammaproteobacteria</taxon>
        <taxon>Alteromonadales</taxon>
        <taxon>Shewanellaceae</taxon>
        <taxon>Shewanella</taxon>
    </lineage>
</organism>
<dbReference type="InterPro" id="IPR013974">
    <property type="entry name" value="SAF"/>
</dbReference>
<comment type="caution">
    <text evidence="9">The sequence shown here is derived from an EMBL/GenBank/DDBJ whole genome shotgun (WGS) entry which is preliminary data.</text>
</comment>
<dbReference type="Proteomes" id="UP000604898">
    <property type="component" value="Unassembled WGS sequence"/>
</dbReference>
<keyword evidence="9" id="KW-0969">Cilium</keyword>
<keyword evidence="7" id="KW-1005">Bacterial flagellum biogenesis</keyword>
<evidence type="ECO:0000256" key="5">
    <source>
        <dbReference type="ARBA" id="ARBA00022764"/>
    </source>
</evidence>
<feature type="signal peptide" evidence="7">
    <location>
        <begin position="1"/>
        <end position="31"/>
    </location>
</feature>
<evidence type="ECO:0000256" key="6">
    <source>
        <dbReference type="ARBA" id="ARBA00025643"/>
    </source>
</evidence>
<dbReference type="Gene3D" id="2.30.30.760">
    <property type="match status" value="1"/>
</dbReference>
<name>A0ABS1T344_9GAMM</name>
<dbReference type="SMART" id="SM00858">
    <property type="entry name" value="SAF"/>
    <property type="match status" value="1"/>
</dbReference>
<dbReference type="InterPro" id="IPR039246">
    <property type="entry name" value="Flagellar_FlgA"/>
</dbReference>